<organism evidence="17 18">
    <name type="scientific">Streptococcus ferus</name>
    <dbReference type="NCBI Taxonomy" id="1345"/>
    <lineage>
        <taxon>Bacteria</taxon>
        <taxon>Bacillati</taxon>
        <taxon>Bacillota</taxon>
        <taxon>Bacilli</taxon>
        <taxon>Lactobacillales</taxon>
        <taxon>Streptococcaceae</taxon>
        <taxon>Streptococcus</taxon>
    </lineage>
</organism>
<keyword evidence="18" id="KW-1185">Reference proteome</keyword>
<dbReference type="InterPro" id="IPR016136">
    <property type="entry name" value="DNA_helicase_N/primase_C"/>
</dbReference>
<keyword evidence="4 12" id="KW-0548">Nucleotidyltransferase</keyword>
<evidence type="ECO:0000256" key="9">
    <source>
        <dbReference type="ARBA" id="ARBA00022842"/>
    </source>
</evidence>
<evidence type="ECO:0000256" key="4">
    <source>
        <dbReference type="ARBA" id="ARBA00022695"/>
    </source>
</evidence>
<reference evidence="17 18" key="1">
    <citation type="submission" date="2018-06" db="EMBL/GenBank/DDBJ databases">
        <authorList>
            <consortium name="Pathogen Informatics"/>
            <person name="Doyle S."/>
        </authorList>
    </citation>
    <scope>NUCLEOTIDE SEQUENCE [LARGE SCALE GENOMIC DNA]</scope>
    <source>
        <strain evidence="17 18">NCTC12278</strain>
    </source>
</reference>
<keyword evidence="7 12" id="KW-0863">Zinc-finger</keyword>
<evidence type="ECO:0000256" key="15">
    <source>
        <dbReference type="SAM" id="MobiDB-lite"/>
    </source>
</evidence>
<dbReference type="STRING" id="1123303.GCA_000372425_00685"/>
<dbReference type="GO" id="GO:0003899">
    <property type="term" value="F:DNA-directed RNA polymerase activity"/>
    <property type="evidence" value="ECO:0007669"/>
    <property type="project" value="UniProtKB-UniRule"/>
</dbReference>
<dbReference type="Gene3D" id="3.90.980.10">
    <property type="entry name" value="DNA primase, catalytic core, N-terminal domain"/>
    <property type="match status" value="1"/>
</dbReference>
<dbReference type="AlphaFoldDB" id="A0A2X3VGK3"/>
<dbReference type="Gene3D" id="1.10.860.10">
    <property type="entry name" value="DNAb Helicase, Chain A"/>
    <property type="match status" value="1"/>
</dbReference>
<comment type="function">
    <text evidence="12 13">RNA polymerase that catalyzes the synthesis of short RNA molecules used as primers for DNA polymerase during DNA replication.</text>
</comment>
<evidence type="ECO:0000256" key="8">
    <source>
        <dbReference type="ARBA" id="ARBA00022833"/>
    </source>
</evidence>
<feature type="zinc finger region" description="CHC2-type" evidence="12 14">
    <location>
        <begin position="38"/>
        <end position="62"/>
    </location>
</feature>
<keyword evidence="3 12" id="KW-0808">Transferase</keyword>
<evidence type="ECO:0000256" key="6">
    <source>
        <dbReference type="ARBA" id="ARBA00022723"/>
    </source>
</evidence>
<evidence type="ECO:0000313" key="18">
    <source>
        <dbReference type="Proteomes" id="UP000249495"/>
    </source>
</evidence>
<dbReference type="NCBIfam" id="TIGR01391">
    <property type="entry name" value="dnaG"/>
    <property type="match status" value="1"/>
</dbReference>
<dbReference type="Pfam" id="PF08275">
    <property type="entry name" value="DNAG_N"/>
    <property type="match status" value="1"/>
</dbReference>
<dbReference type="SMART" id="SM00493">
    <property type="entry name" value="TOPRIM"/>
    <property type="match status" value="1"/>
</dbReference>
<dbReference type="GO" id="GO:0008270">
    <property type="term" value="F:zinc ion binding"/>
    <property type="evidence" value="ECO:0007669"/>
    <property type="project" value="UniProtKB-UniRule"/>
</dbReference>
<dbReference type="GO" id="GO:0006269">
    <property type="term" value="P:DNA replication, synthesis of primer"/>
    <property type="evidence" value="ECO:0007669"/>
    <property type="project" value="UniProtKB-UniRule"/>
</dbReference>
<keyword evidence="9" id="KW-0460">Magnesium</keyword>
<dbReference type="GO" id="GO:0000428">
    <property type="term" value="C:DNA-directed RNA polymerase complex"/>
    <property type="evidence" value="ECO:0007669"/>
    <property type="project" value="UniProtKB-KW"/>
</dbReference>
<dbReference type="GO" id="GO:1990077">
    <property type="term" value="C:primosome complex"/>
    <property type="evidence" value="ECO:0007669"/>
    <property type="project" value="UniProtKB-KW"/>
</dbReference>
<feature type="region of interest" description="Disordered" evidence="15">
    <location>
        <begin position="556"/>
        <end position="578"/>
    </location>
</feature>
<dbReference type="EC" id="2.7.7.101" evidence="12"/>
<dbReference type="InterPro" id="IPR034151">
    <property type="entry name" value="TOPRIM_DnaG_bac"/>
</dbReference>
<dbReference type="InterPro" id="IPR050219">
    <property type="entry name" value="DnaG_primase"/>
</dbReference>
<dbReference type="InterPro" id="IPR036977">
    <property type="entry name" value="DNA_primase_Znf_CHC2"/>
</dbReference>
<dbReference type="EMBL" id="LS483343">
    <property type="protein sequence ID" value="SQF40590.1"/>
    <property type="molecule type" value="Genomic_DNA"/>
</dbReference>
<comment type="cofactor">
    <cofactor evidence="12 13 14">
        <name>Zn(2+)</name>
        <dbReference type="ChEBI" id="CHEBI:29105"/>
    </cofactor>
    <text evidence="12 13 14">Binds 1 zinc ion per monomer.</text>
</comment>
<keyword evidence="5 12" id="KW-0235">DNA replication</keyword>
<dbReference type="PIRSF" id="PIRSF002811">
    <property type="entry name" value="DnaG"/>
    <property type="match status" value="1"/>
</dbReference>
<evidence type="ECO:0000256" key="3">
    <source>
        <dbReference type="ARBA" id="ARBA00022679"/>
    </source>
</evidence>
<evidence type="ECO:0000256" key="14">
    <source>
        <dbReference type="PIRSR" id="PIRSR002811-1"/>
    </source>
</evidence>
<evidence type="ECO:0000256" key="11">
    <source>
        <dbReference type="ARBA" id="ARBA00023163"/>
    </source>
</evidence>
<dbReference type="SUPFAM" id="SSF56731">
    <property type="entry name" value="DNA primase core"/>
    <property type="match status" value="1"/>
</dbReference>
<keyword evidence="6 12" id="KW-0479">Metal-binding</keyword>
<evidence type="ECO:0000256" key="2">
    <source>
        <dbReference type="ARBA" id="ARBA00022515"/>
    </source>
</evidence>
<feature type="compositionally biased region" description="Basic and acidic residues" evidence="15">
    <location>
        <begin position="556"/>
        <end position="567"/>
    </location>
</feature>
<comment type="subunit">
    <text evidence="12">Monomer. Interacts with DnaB.</text>
</comment>
<dbReference type="Proteomes" id="UP000249495">
    <property type="component" value="Chromosome 1"/>
</dbReference>
<evidence type="ECO:0000313" key="17">
    <source>
        <dbReference type="EMBL" id="SQF40590.1"/>
    </source>
</evidence>
<name>A0A2X3VGK3_9STRE</name>
<dbReference type="RefSeq" id="WP_018030015.1">
    <property type="nucleotide sequence ID" value="NZ_LS483343.1"/>
</dbReference>
<accession>A0A2X3VGK3</accession>
<dbReference type="KEGG" id="sfer:NCTC12278_01162"/>
<dbReference type="FunFam" id="3.90.580.10:FF:000001">
    <property type="entry name" value="DNA primase"/>
    <property type="match status" value="1"/>
</dbReference>
<dbReference type="InterPro" id="IPR030846">
    <property type="entry name" value="DnaG_bac"/>
</dbReference>
<evidence type="ECO:0000256" key="7">
    <source>
        <dbReference type="ARBA" id="ARBA00022771"/>
    </source>
</evidence>
<dbReference type="Pfam" id="PF13155">
    <property type="entry name" value="Toprim_2"/>
    <property type="match status" value="1"/>
</dbReference>
<evidence type="ECO:0000256" key="10">
    <source>
        <dbReference type="ARBA" id="ARBA00023125"/>
    </source>
</evidence>
<evidence type="ECO:0000259" key="16">
    <source>
        <dbReference type="PROSITE" id="PS50880"/>
    </source>
</evidence>
<dbReference type="Gene3D" id="3.40.1360.10">
    <property type="match status" value="1"/>
</dbReference>
<evidence type="ECO:0000256" key="12">
    <source>
        <dbReference type="HAMAP-Rule" id="MF_00974"/>
    </source>
</evidence>
<keyword evidence="2 12" id="KW-0639">Primosome</keyword>
<dbReference type="PANTHER" id="PTHR30313:SF2">
    <property type="entry name" value="DNA PRIMASE"/>
    <property type="match status" value="1"/>
</dbReference>
<protein>
    <recommendedName>
        <fullName evidence="12 13">DNA primase</fullName>
        <ecNumber evidence="12">2.7.7.101</ecNumber>
    </recommendedName>
</protein>
<dbReference type="InterPro" id="IPR006171">
    <property type="entry name" value="TOPRIM_dom"/>
</dbReference>
<keyword evidence="11 12" id="KW-0804">Transcription</keyword>
<dbReference type="InterPro" id="IPR037068">
    <property type="entry name" value="DNA_primase_core_N_sf"/>
</dbReference>
<dbReference type="Gene3D" id="3.90.580.10">
    <property type="entry name" value="Zinc finger, CHC2-type domain"/>
    <property type="match status" value="1"/>
</dbReference>
<dbReference type="PANTHER" id="PTHR30313">
    <property type="entry name" value="DNA PRIMASE"/>
    <property type="match status" value="1"/>
</dbReference>
<comment type="catalytic activity">
    <reaction evidence="12">
        <text>ssDNA + n NTP = ssDNA/pppN(pN)n-1 hybrid + (n-1) diphosphate.</text>
        <dbReference type="EC" id="2.7.7.101"/>
    </reaction>
</comment>
<comment type="similarity">
    <text evidence="12 13">Belongs to the DnaG primase family.</text>
</comment>
<evidence type="ECO:0000256" key="13">
    <source>
        <dbReference type="PIRNR" id="PIRNR002811"/>
    </source>
</evidence>
<dbReference type="GO" id="GO:0003677">
    <property type="term" value="F:DNA binding"/>
    <property type="evidence" value="ECO:0007669"/>
    <property type="project" value="UniProtKB-KW"/>
</dbReference>
<keyword evidence="8 12" id="KW-0862">Zinc</keyword>
<feature type="domain" description="Toprim" evidence="16">
    <location>
        <begin position="261"/>
        <end position="342"/>
    </location>
</feature>
<evidence type="ECO:0000256" key="5">
    <source>
        <dbReference type="ARBA" id="ARBA00022705"/>
    </source>
</evidence>
<keyword evidence="10 12" id="KW-0238">DNA-binding</keyword>
<dbReference type="SMART" id="SM00400">
    <property type="entry name" value="ZnF_CHCC"/>
    <property type="match status" value="1"/>
</dbReference>
<dbReference type="InterPro" id="IPR013264">
    <property type="entry name" value="DNAG_N"/>
</dbReference>
<dbReference type="HAMAP" id="MF_00974">
    <property type="entry name" value="DNA_primase_DnaG"/>
    <property type="match status" value="1"/>
</dbReference>
<comment type="domain">
    <text evidence="12">Contains an N-terminal zinc-binding domain, a central core domain that contains the primase activity, and a C-terminal DnaB-binding domain.</text>
</comment>
<dbReference type="InterPro" id="IPR006295">
    <property type="entry name" value="DNA_primase_DnaG"/>
</dbReference>
<dbReference type="PROSITE" id="PS50880">
    <property type="entry name" value="TOPRIM"/>
    <property type="match status" value="1"/>
</dbReference>
<dbReference type="InterPro" id="IPR002694">
    <property type="entry name" value="Znf_CHC2"/>
</dbReference>
<dbReference type="GO" id="GO:0005737">
    <property type="term" value="C:cytoplasm"/>
    <property type="evidence" value="ECO:0007669"/>
    <property type="project" value="TreeGrafter"/>
</dbReference>
<keyword evidence="1 12" id="KW-0240">DNA-directed RNA polymerase</keyword>
<sequence>MAVDKDLIQDIKNNVNIVDVIGEVVSLTKSGHNYLGLCPFHKEKTPSFNVVEDKQFFHCFGCGKSGDVFKFIEEYRNVPFMEAVQLVADKAGIALTLPSTSQKPRREHPHQSLLDINQDAAKFYHAVLMTTTIGEQARQYLYQRGLTDELLEYFNIGLAPDEYDYLYQAMSKKYDETAISQSGLFNLSDSNQVYDAFRNRIMFPLTDESGRVIAFSGRIWTKDDAKKKLAKYKNTRATQIFNKSYEIYHLDRAKITAKKEHEVYLMEGFMDVIAAYRVGITNAVASMGTALTPDHVRHLKKFTQKVILTYDGDDAGQNAMAKSLELLKGMTVEIVRIPGKMDPDEYIKASSEEELYKLLTQSRISSEEFWIHYLKPENTENLQAEIDYVDRIAKIIAGSPSITAQNTYINLVADLLSHFSYSQVEQAVNNQRLMKRQQVAQVSQTSGPVYSDLPVTKQVNALRKAENHLFHRLLHHPYLLNEFRNRETFSFETKELDILFKLLKESGEIATYDLAQQSREVQEAYYQVLEERLPDEVADGEVAQIERQRDRYLQRQEVEKQNKKIRDSSNQGDQEGAVKTLEALIAQKRNME</sequence>
<dbReference type="OrthoDB" id="9803773at2"/>
<dbReference type="SUPFAM" id="SSF57783">
    <property type="entry name" value="Zinc beta-ribbon"/>
    <property type="match status" value="1"/>
</dbReference>
<proteinExistence type="inferred from homology"/>
<dbReference type="CDD" id="cd03364">
    <property type="entry name" value="TOPRIM_DnaG_primases"/>
    <property type="match status" value="1"/>
</dbReference>
<dbReference type="Pfam" id="PF01807">
    <property type="entry name" value="Zn_ribbon_DnaG"/>
    <property type="match status" value="1"/>
</dbReference>
<gene>
    <name evidence="12 17" type="primary">dnaG</name>
    <name evidence="17" type="ORF">NCTC12278_01162</name>
</gene>
<evidence type="ECO:0000256" key="1">
    <source>
        <dbReference type="ARBA" id="ARBA00022478"/>
    </source>
</evidence>